<dbReference type="Pfam" id="PF13385">
    <property type="entry name" value="Laminin_G_3"/>
    <property type="match status" value="1"/>
</dbReference>
<gene>
    <name evidence="1" type="ORF">RI844_14620</name>
</gene>
<dbReference type="InterPro" id="IPR013320">
    <property type="entry name" value="ConA-like_dom_sf"/>
</dbReference>
<protein>
    <submittedName>
        <fullName evidence="1">LamG-like jellyroll fold domain-containing protein</fullName>
    </submittedName>
</protein>
<dbReference type="Pfam" id="PF17963">
    <property type="entry name" value="Big_9"/>
    <property type="match status" value="1"/>
</dbReference>
<keyword evidence="2" id="KW-1185">Reference proteome</keyword>
<dbReference type="Proteomes" id="UP001301442">
    <property type="component" value="Chromosome"/>
</dbReference>
<evidence type="ECO:0000313" key="1">
    <source>
        <dbReference type="EMBL" id="WOH36595.1"/>
    </source>
</evidence>
<dbReference type="Gene3D" id="2.60.40.3440">
    <property type="match status" value="1"/>
</dbReference>
<name>A0ABZ0GLI7_9GAMM</name>
<proteinExistence type="predicted"/>
<dbReference type="RefSeq" id="WP_348395406.1">
    <property type="nucleotide sequence ID" value="NZ_CP136600.1"/>
</dbReference>
<dbReference type="EMBL" id="CP136600">
    <property type="protein sequence ID" value="WOH36595.1"/>
    <property type="molecule type" value="Genomic_DNA"/>
</dbReference>
<reference evidence="1 2" key="1">
    <citation type="submission" date="2023-09" db="EMBL/GenBank/DDBJ databases">
        <authorList>
            <person name="Qi X."/>
        </authorList>
    </citation>
    <scope>NUCLEOTIDE SEQUENCE [LARGE SCALE GENOMIC DNA]</scope>
    <source>
        <strain evidence="1 2">S1-1</strain>
    </source>
</reference>
<dbReference type="Gene3D" id="2.60.120.200">
    <property type="match status" value="1"/>
</dbReference>
<sequence>MMTRAQLLFITSLFVSSWGFDVMALPEQFTIKVPRPDEVKGTITLELTRFSVRDPNHFEVYLDEQSYDNNKVPKGADKRNFKKMDLAQFPVRTYRGKVLEQPNSSVVASIWPGDDTMSAAIDEGKRVLWKVDDLPIIIDKAGKVSANVKAINDAAIQVANAQRSKGKKKKGKKQKPLVSISGKSPDWVPSFNQAPISLDNITFPKTIDRTKAHGWSLKPNTDNGVTRVQVAVDAEPEWLEKMANNSIEKGVAIAEHSVNVLDVSYVRDISMSHVITGYIQRSDTNLHKRASDTKTTWRTNGLGINPGSENYSKEKSIPFQQLVLAFVGGNPAAFASKAPLTGGNFAQVTLKPFDAGGMSHEISHNWGGRHFVYPRDSMSGGGPWFGPTTAQRMIHLKEDPQVGGKLPKVSHQVYNWNVHPYATPDLVRTANNQAVKINVLANDFDGNGDAIAIGQFDLKTAKGGVIKQISDQQLLYTPPKGFTGRDTFNYRVADHQFTNDTWVQIDVGSELLVHYDFEQLGNNGAEIQDISGSKLHGKLVNFTDANKITKGVSGSGLHFPWIMSQGQEDDDKARAFVDFDDVADPFNGDHSVSLWVKFAPEVIKSGMDSYVISNSSSTKSALIDGYTIYADTKEGQINFEVREQLSTTNDTDTMPLKQLSYQAAGGLRANTWYHLVLVIDRTTDTLSAYVNNKQLSEPQKLQPGSFIKGKPSGDKYISAGLGINTYKPKKFGPFAGVMDEVSIYNKSLSIVEISALYNLQALPSASPTK</sequence>
<dbReference type="SUPFAM" id="SSF49899">
    <property type="entry name" value="Concanavalin A-like lectins/glucanases"/>
    <property type="match status" value="1"/>
</dbReference>
<evidence type="ECO:0000313" key="2">
    <source>
        <dbReference type="Proteomes" id="UP001301442"/>
    </source>
</evidence>
<organism evidence="1 2">
    <name type="scientific">Thalassotalea fonticola</name>
    <dbReference type="NCBI Taxonomy" id="3065649"/>
    <lineage>
        <taxon>Bacteria</taxon>
        <taxon>Pseudomonadati</taxon>
        <taxon>Pseudomonadota</taxon>
        <taxon>Gammaproteobacteria</taxon>
        <taxon>Alteromonadales</taxon>
        <taxon>Colwelliaceae</taxon>
        <taxon>Thalassotalea</taxon>
    </lineage>
</organism>
<accession>A0ABZ0GLI7</accession>